<name>A0ABN9U9E0_9DINO</name>
<evidence type="ECO:0000259" key="11">
    <source>
        <dbReference type="PROSITE" id="PS51292"/>
    </source>
</evidence>
<keyword evidence="8" id="KW-1133">Transmembrane helix</keyword>
<feature type="compositionally biased region" description="Acidic residues" evidence="10">
    <location>
        <begin position="460"/>
        <end position="471"/>
    </location>
</feature>
<evidence type="ECO:0000256" key="3">
    <source>
        <dbReference type="ARBA" id="ARBA00022692"/>
    </source>
</evidence>
<reference evidence="12" key="1">
    <citation type="submission" date="2023-10" db="EMBL/GenBank/DDBJ databases">
        <authorList>
            <person name="Chen Y."/>
            <person name="Shah S."/>
            <person name="Dougan E. K."/>
            <person name="Thang M."/>
            <person name="Chan C."/>
        </authorList>
    </citation>
    <scope>NUCLEOTIDE SEQUENCE [LARGE SCALE GENOMIC DNA]</scope>
</reference>
<evidence type="ECO:0000256" key="7">
    <source>
        <dbReference type="ARBA" id="ARBA00022833"/>
    </source>
</evidence>
<protein>
    <recommendedName>
        <fullName evidence="11">RING-CH-type domain-containing protein</fullName>
    </recommendedName>
</protein>
<dbReference type="PANTHER" id="PTHR46065">
    <property type="entry name" value="E3 UBIQUITIN-PROTEIN LIGASE MARCH 2/3 FAMILY MEMBER"/>
    <property type="match status" value="1"/>
</dbReference>
<keyword evidence="4" id="KW-0479">Metal-binding</keyword>
<evidence type="ECO:0000256" key="6">
    <source>
        <dbReference type="ARBA" id="ARBA00022786"/>
    </source>
</evidence>
<feature type="domain" description="RING-CH-type" evidence="11">
    <location>
        <begin position="3"/>
        <end position="78"/>
    </location>
</feature>
<keyword evidence="3" id="KW-0812">Transmembrane</keyword>
<keyword evidence="7" id="KW-0862">Zinc</keyword>
<proteinExistence type="predicted"/>
<accession>A0ABN9U9E0</accession>
<keyword evidence="2" id="KW-0808">Transferase</keyword>
<dbReference type="InterPro" id="IPR013083">
    <property type="entry name" value="Znf_RING/FYVE/PHD"/>
</dbReference>
<evidence type="ECO:0000256" key="1">
    <source>
        <dbReference type="ARBA" id="ARBA00004141"/>
    </source>
</evidence>
<keyword evidence="6" id="KW-0833">Ubl conjugation pathway</keyword>
<comment type="subcellular location">
    <subcellularLocation>
        <location evidence="1">Membrane</location>
        <topology evidence="1">Multi-pass membrane protein</topology>
    </subcellularLocation>
</comment>
<dbReference type="SUPFAM" id="SSF143456">
    <property type="entry name" value="VC0467-like"/>
    <property type="match status" value="1"/>
</dbReference>
<dbReference type="PANTHER" id="PTHR46065:SF3">
    <property type="entry name" value="FI20425P1"/>
    <property type="match status" value="1"/>
</dbReference>
<evidence type="ECO:0000313" key="13">
    <source>
        <dbReference type="Proteomes" id="UP001189429"/>
    </source>
</evidence>
<dbReference type="CDD" id="cd16495">
    <property type="entry name" value="RING_CH-C4HC3_MARCH"/>
    <property type="match status" value="1"/>
</dbReference>
<keyword evidence="13" id="KW-1185">Reference proteome</keyword>
<dbReference type="Pfam" id="PF12906">
    <property type="entry name" value="RINGv"/>
    <property type="match status" value="1"/>
</dbReference>
<evidence type="ECO:0000256" key="8">
    <source>
        <dbReference type="ARBA" id="ARBA00022989"/>
    </source>
</evidence>
<dbReference type="SMART" id="SM00744">
    <property type="entry name" value="RINGv"/>
    <property type="match status" value="1"/>
</dbReference>
<sequence>MAMDDGEEKMCRYCFEGEEAGELISPCSCMGGQKYVHLSCLRRWQRMVLVSQPTHPAFYDSDVRHHKCNVCQAEFTCAPPTRHELMESFTGSELGALIDVGCVIASDELVSQEMERELAPLSERSRERSGCRHWIRGVFLITEVTPDDAQMEIPVRTARELEQLRLRLDADLGLAFHGRRLRLAARGSLAGASEQELPARFRELRASPTTTVVLESVERPNCGDDHIAAVNLSRPVAEPPGAGEAERAMEDVARKYAGARRVQVEHYIGGPCEGDQIICCVVTGGGGRGWTVVKELRDAIQLAHSRAARRSEAQGHVGGGQAVRVRGLQARADLNGEVGVALRFLEGAQRWLVRLAGGDGKQIKPANLEPLGDGGGKVMAFWGDARWSRTQLLGEIARGHWGLCKASVSELLADPPDRWPSLKGRLAFAPVTEMTEGFLQQARREMTVLRAAREAQGVANDDDGSDDDDDMQGARGGGDGGA</sequence>
<feature type="region of interest" description="Disordered" evidence="10">
    <location>
        <begin position="450"/>
        <end position="482"/>
    </location>
</feature>
<evidence type="ECO:0000313" key="12">
    <source>
        <dbReference type="EMBL" id="CAK0855387.1"/>
    </source>
</evidence>
<dbReference type="InterPro" id="IPR011016">
    <property type="entry name" value="Znf_RING-CH"/>
</dbReference>
<dbReference type="Gene3D" id="3.30.40.10">
    <property type="entry name" value="Zinc/RING finger domain, C3HC4 (zinc finger)"/>
    <property type="match status" value="1"/>
</dbReference>
<evidence type="ECO:0000256" key="2">
    <source>
        <dbReference type="ARBA" id="ARBA00022679"/>
    </source>
</evidence>
<dbReference type="Gene3D" id="3.40.1740.10">
    <property type="entry name" value="VC0467-like"/>
    <property type="match status" value="1"/>
</dbReference>
<dbReference type="PROSITE" id="PS51292">
    <property type="entry name" value="ZF_RING_CH"/>
    <property type="match status" value="1"/>
</dbReference>
<comment type="caution">
    <text evidence="12">The sequence shown here is derived from an EMBL/GenBank/DDBJ whole genome shotgun (WGS) entry which is preliminary data.</text>
</comment>
<evidence type="ECO:0000256" key="10">
    <source>
        <dbReference type="SAM" id="MobiDB-lite"/>
    </source>
</evidence>
<dbReference type="EMBL" id="CAUYUJ010015549">
    <property type="protein sequence ID" value="CAK0855387.1"/>
    <property type="molecule type" value="Genomic_DNA"/>
</dbReference>
<evidence type="ECO:0000256" key="4">
    <source>
        <dbReference type="ARBA" id="ARBA00022723"/>
    </source>
</evidence>
<organism evidence="12 13">
    <name type="scientific">Prorocentrum cordatum</name>
    <dbReference type="NCBI Taxonomy" id="2364126"/>
    <lineage>
        <taxon>Eukaryota</taxon>
        <taxon>Sar</taxon>
        <taxon>Alveolata</taxon>
        <taxon>Dinophyceae</taxon>
        <taxon>Prorocentrales</taxon>
        <taxon>Prorocentraceae</taxon>
        <taxon>Prorocentrum</taxon>
    </lineage>
</organism>
<dbReference type="SUPFAM" id="SSF57850">
    <property type="entry name" value="RING/U-box"/>
    <property type="match status" value="1"/>
</dbReference>
<keyword evidence="9" id="KW-0472">Membrane</keyword>
<evidence type="ECO:0000256" key="5">
    <source>
        <dbReference type="ARBA" id="ARBA00022771"/>
    </source>
</evidence>
<dbReference type="Proteomes" id="UP001189429">
    <property type="component" value="Unassembled WGS sequence"/>
</dbReference>
<evidence type="ECO:0000256" key="9">
    <source>
        <dbReference type="ARBA" id="ARBA00023136"/>
    </source>
</evidence>
<gene>
    <name evidence="12" type="ORF">PCOR1329_LOCUS46160</name>
</gene>
<keyword evidence="5" id="KW-0863">Zinc-finger</keyword>